<reference evidence="1" key="1">
    <citation type="submission" date="2021-06" db="EMBL/GenBank/DDBJ databases">
        <authorList>
            <person name="Kallberg Y."/>
            <person name="Tangrot J."/>
            <person name="Rosling A."/>
        </authorList>
    </citation>
    <scope>NUCLEOTIDE SEQUENCE</scope>
    <source>
        <strain evidence="1">UK204</strain>
    </source>
</reference>
<accession>A0A9N9EKV0</accession>
<protein>
    <submittedName>
        <fullName evidence="1">8780_t:CDS:1</fullName>
    </submittedName>
</protein>
<dbReference type="OrthoDB" id="2407305at2759"/>
<dbReference type="Proteomes" id="UP000789570">
    <property type="component" value="Unassembled WGS sequence"/>
</dbReference>
<dbReference type="EMBL" id="CAJVPQ010005943">
    <property type="protein sequence ID" value="CAG8678350.1"/>
    <property type="molecule type" value="Genomic_DNA"/>
</dbReference>
<organism evidence="1 2">
    <name type="scientific">Funneliformis caledonium</name>
    <dbReference type="NCBI Taxonomy" id="1117310"/>
    <lineage>
        <taxon>Eukaryota</taxon>
        <taxon>Fungi</taxon>
        <taxon>Fungi incertae sedis</taxon>
        <taxon>Mucoromycota</taxon>
        <taxon>Glomeromycotina</taxon>
        <taxon>Glomeromycetes</taxon>
        <taxon>Glomerales</taxon>
        <taxon>Glomeraceae</taxon>
        <taxon>Funneliformis</taxon>
    </lineage>
</organism>
<gene>
    <name evidence="1" type="ORF">FCALED_LOCUS12369</name>
</gene>
<evidence type="ECO:0000313" key="1">
    <source>
        <dbReference type="EMBL" id="CAG8678350.1"/>
    </source>
</evidence>
<dbReference type="AlphaFoldDB" id="A0A9N9EKV0"/>
<keyword evidence="2" id="KW-1185">Reference proteome</keyword>
<comment type="caution">
    <text evidence="1">The sequence shown here is derived from an EMBL/GenBank/DDBJ whole genome shotgun (WGS) entry which is preliminary data.</text>
</comment>
<proteinExistence type="predicted"/>
<evidence type="ECO:0000313" key="2">
    <source>
        <dbReference type="Proteomes" id="UP000789570"/>
    </source>
</evidence>
<name>A0A9N9EKV0_9GLOM</name>
<sequence length="77" mass="8587">MDNTPVTGQKTKTCLNNQDFFVTIIAGNKDDVMLPGYLCQSGIYVSQTENNPSKAVSLLYTQIFVNETRFLGPLILR</sequence>